<keyword evidence="2" id="KW-1185">Reference proteome</keyword>
<dbReference type="AlphaFoldDB" id="A0A6G1EGI1"/>
<proteinExistence type="predicted"/>
<dbReference type="EMBL" id="SPHZ02000003">
    <property type="protein sequence ID" value="KAF0923706.1"/>
    <property type="molecule type" value="Genomic_DNA"/>
</dbReference>
<gene>
    <name evidence="1" type="ORF">E2562_006679</name>
</gene>
<sequence>MSKEAAAKRERAMAYALTHQFAINGSVRAILELELTRANLRPRGVRRRGRREEVAGAPPTQMVLQVSL</sequence>
<comment type="caution">
    <text evidence="1">The sequence shown here is derived from an EMBL/GenBank/DDBJ whole genome shotgun (WGS) entry which is preliminary data.</text>
</comment>
<evidence type="ECO:0000313" key="2">
    <source>
        <dbReference type="Proteomes" id="UP000479710"/>
    </source>
</evidence>
<dbReference type="Proteomes" id="UP000479710">
    <property type="component" value="Unassembled WGS sequence"/>
</dbReference>
<reference evidence="1 2" key="1">
    <citation type="submission" date="2019-11" db="EMBL/GenBank/DDBJ databases">
        <title>Whole genome sequence of Oryza granulata.</title>
        <authorList>
            <person name="Li W."/>
        </authorList>
    </citation>
    <scope>NUCLEOTIDE SEQUENCE [LARGE SCALE GENOMIC DNA]</scope>
    <source>
        <strain evidence="2">cv. Menghai</strain>
        <tissue evidence="1">Leaf</tissue>
    </source>
</reference>
<organism evidence="1 2">
    <name type="scientific">Oryza meyeriana var. granulata</name>
    <dbReference type="NCBI Taxonomy" id="110450"/>
    <lineage>
        <taxon>Eukaryota</taxon>
        <taxon>Viridiplantae</taxon>
        <taxon>Streptophyta</taxon>
        <taxon>Embryophyta</taxon>
        <taxon>Tracheophyta</taxon>
        <taxon>Spermatophyta</taxon>
        <taxon>Magnoliopsida</taxon>
        <taxon>Liliopsida</taxon>
        <taxon>Poales</taxon>
        <taxon>Poaceae</taxon>
        <taxon>BOP clade</taxon>
        <taxon>Oryzoideae</taxon>
        <taxon>Oryzeae</taxon>
        <taxon>Oryzinae</taxon>
        <taxon>Oryza</taxon>
        <taxon>Oryza meyeriana</taxon>
    </lineage>
</organism>
<name>A0A6G1EGI1_9ORYZ</name>
<protein>
    <submittedName>
        <fullName evidence="1">Uncharacterized protein</fullName>
    </submittedName>
</protein>
<evidence type="ECO:0000313" key="1">
    <source>
        <dbReference type="EMBL" id="KAF0923706.1"/>
    </source>
</evidence>
<accession>A0A6G1EGI1</accession>